<dbReference type="InterPro" id="IPR008030">
    <property type="entry name" value="NmrA-like"/>
</dbReference>
<dbReference type="SUPFAM" id="SSF51735">
    <property type="entry name" value="NAD(P)-binding Rossmann-fold domains"/>
    <property type="match status" value="1"/>
</dbReference>
<evidence type="ECO:0000256" key="1">
    <source>
        <dbReference type="ARBA" id="ARBA00022857"/>
    </source>
</evidence>
<gene>
    <name evidence="4" type="ORF">LVIROSA_LOCUS15776</name>
</gene>
<dbReference type="InterPro" id="IPR036291">
    <property type="entry name" value="NAD(P)-bd_dom_sf"/>
</dbReference>
<dbReference type="Gene3D" id="3.40.50.720">
    <property type="entry name" value="NAD(P)-binding Rossmann-like Domain"/>
    <property type="match status" value="1"/>
</dbReference>
<evidence type="ECO:0000313" key="5">
    <source>
        <dbReference type="Proteomes" id="UP001157418"/>
    </source>
</evidence>
<dbReference type="Proteomes" id="UP001157418">
    <property type="component" value="Unassembled WGS sequence"/>
</dbReference>
<dbReference type="CDD" id="cd05259">
    <property type="entry name" value="PCBER_SDR_a"/>
    <property type="match status" value="1"/>
</dbReference>
<evidence type="ECO:0000313" key="4">
    <source>
        <dbReference type="EMBL" id="CAH1428874.1"/>
    </source>
</evidence>
<dbReference type="Gene3D" id="3.90.25.10">
    <property type="entry name" value="UDP-galactose 4-epimerase, domain 1"/>
    <property type="match status" value="1"/>
</dbReference>
<accession>A0AAU9MLV9</accession>
<reference evidence="4 5" key="1">
    <citation type="submission" date="2022-01" db="EMBL/GenBank/DDBJ databases">
        <authorList>
            <person name="Xiong W."/>
            <person name="Schranz E."/>
        </authorList>
    </citation>
    <scope>NUCLEOTIDE SEQUENCE [LARGE SCALE GENOMIC DNA]</scope>
</reference>
<feature type="domain" description="NmrA-like" evidence="3">
    <location>
        <begin position="2"/>
        <end position="299"/>
    </location>
</feature>
<evidence type="ECO:0000256" key="2">
    <source>
        <dbReference type="ARBA" id="ARBA00023002"/>
    </source>
</evidence>
<comment type="caution">
    <text evidence="4">The sequence shown here is derived from an EMBL/GenBank/DDBJ whole genome shotgun (WGS) entry which is preliminary data.</text>
</comment>
<dbReference type="PANTHER" id="PTHR43349:SF70">
    <property type="entry name" value="NMRA-LIKE DOMAIN, NAD(P)-BINDING DOMAIN SUPERFAMILY"/>
    <property type="match status" value="1"/>
</dbReference>
<proteinExistence type="predicted"/>
<dbReference type="AlphaFoldDB" id="A0AAU9MLV9"/>
<keyword evidence="2" id="KW-0560">Oxidoreductase</keyword>
<organism evidence="4 5">
    <name type="scientific">Lactuca virosa</name>
    <dbReference type="NCBI Taxonomy" id="75947"/>
    <lineage>
        <taxon>Eukaryota</taxon>
        <taxon>Viridiplantae</taxon>
        <taxon>Streptophyta</taxon>
        <taxon>Embryophyta</taxon>
        <taxon>Tracheophyta</taxon>
        <taxon>Spermatophyta</taxon>
        <taxon>Magnoliopsida</taxon>
        <taxon>eudicotyledons</taxon>
        <taxon>Gunneridae</taxon>
        <taxon>Pentapetalae</taxon>
        <taxon>asterids</taxon>
        <taxon>campanulids</taxon>
        <taxon>Asterales</taxon>
        <taxon>Asteraceae</taxon>
        <taxon>Cichorioideae</taxon>
        <taxon>Cichorieae</taxon>
        <taxon>Lactucinae</taxon>
        <taxon>Lactuca</taxon>
    </lineage>
</organism>
<protein>
    <recommendedName>
        <fullName evidence="3">NmrA-like domain-containing protein</fullName>
    </recommendedName>
</protein>
<dbReference type="GO" id="GO:0016491">
    <property type="term" value="F:oxidoreductase activity"/>
    <property type="evidence" value="ECO:0007669"/>
    <property type="project" value="UniProtKB-KW"/>
</dbReference>
<evidence type="ECO:0000259" key="3">
    <source>
        <dbReference type="Pfam" id="PF05368"/>
    </source>
</evidence>
<keyword evidence="1" id="KW-0521">NADP</keyword>
<dbReference type="InterPro" id="IPR050608">
    <property type="entry name" value="NmrA-type/Isoflavone_red_sf"/>
</dbReference>
<dbReference type="Pfam" id="PF05368">
    <property type="entry name" value="NmrA"/>
    <property type="match status" value="1"/>
</dbReference>
<dbReference type="InterPro" id="IPR045312">
    <property type="entry name" value="PCBER-like"/>
</dbReference>
<name>A0AAU9MLV9_9ASTR</name>
<sequence>MASKILIIGGTGYIGRYLVEASLKEGHPTFILTRPSATNDEEKTNCLKDFKSRGVELVYGDLDDYEKLLEAVKKVDVVISTVSGKSAAAQGKLIEAIKEAGNVKILPSEFGIDVDHGILDGPVDPAKSIFEGKAEIRRKIEAKNIPHTLVVCNGFAKYFLPKIGLMKTEKEITILGNGNVKVVFVKEEDIALITIKTVDDPRTLNKALIFRPPGNTMSFNEVVSLWESKIGKTFDRIYVTDEQALKEIEDSPGKNIMSSISYSTFVKGSATSFIIEPSFGVEASELYPDVNITTIEKYLDEYV</sequence>
<dbReference type="EMBL" id="CAKMRJ010002263">
    <property type="protein sequence ID" value="CAH1428874.1"/>
    <property type="molecule type" value="Genomic_DNA"/>
</dbReference>
<dbReference type="PANTHER" id="PTHR43349">
    <property type="entry name" value="PINORESINOL REDUCTASE-RELATED"/>
    <property type="match status" value="1"/>
</dbReference>
<keyword evidence="5" id="KW-1185">Reference proteome</keyword>